<name>A0A6A5AP02_APHAT</name>
<reference evidence="1 2" key="1">
    <citation type="submission" date="2019-06" db="EMBL/GenBank/DDBJ databases">
        <title>Genomics analysis of Aphanomyces spp. identifies a new class of oomycete effector associated with host adaptation.</title>
        <authorList>
            <person name="Gaulin E."/>
        </authorList>
    </citation>
    <scope>NUCLEOTIDE SEQUENCE [LARGE SCALE GENOMIC DNA]</scope>
    <source>
        <strain evidence="1 2">E</strain>
    </source>
</reference>
<feature type="non-terminal residue" evidence="1">
    <location>
        <position position="1"/>
    </location>
</feature>
<organism evidence="1 2">
    <name type="scientific">Aphanomyces astaci</name>
    <name type="common">Crayfish plague agent</name>
    <dbReference type="NCBI Taxonomy" id="112090"/>
    <lineage>
        <taxon>Eukaryota</taxon>
        <taxon>Sar</taxon>
        <taxon>Stramenopiles</taxon>
        <taxon>Oomycota</taxon>
        <taxon>Saprolegniomycetes</taxon>
        <taxon>Saprolegniales</taxon>
        <taxon>Verrucalvaceae</taxon>
        <taxon>Aphanomyces</taxon>
    </lineage>
</organism>
<dbReference type="Proteomes" id="UP000469452">
    <property type="component" value="Unassembled WGS sequence"/>
</dbReference>
<comment type="caution">
    <text evidence="1">The sequence shown here is derived from an EMBL/GenBank/DDBJ whole genome shotgun (WGS) entry which is preliminary data.</text>
</comment>
<proteinExistence type="predicted"/>
<sequence>LDVDATAFVVLILENFASLNNRIIQKFVQVGGNLGAKWEYNYLSQILGTGTEGTAGDDVDMIKDLTDKNGLRVCVSSFVNMI</sequence>
<evidence type="ECO:0000313" key="1">
    <source>
        <dbReference type="EMBL" id="KAF0757442.1"/>
    </source>
</evidence>
<accession>A0A6A5AP02</accession>
<evidence type="ECO:0000313" key="2">
    <source>
        <dbReference type="Proteomes" id="UP000469452"/>
    </source>
</evidence>
<dbReference type="EMBL" id="VJMI01009951">
    <property type="protein sequence ID" value="KAF0757442.1"/>
    <property type="molecule type" value="Genomic_DNA"/>
</dbReference>
<dbReference type="AlphaFoldDB" id="A0A6A5AP02"/>
<gene>
    <name evidence="1" type="ORF">AaE_004260</name>
</gene>
<protein>
    <submittedName>
        <fullName evidence="1">Uncharacterized protein</fullName>
    </submittedName>
</protein>